<dbReference type="InterPro" id="IPR024975">
    <property type="entry name" value="NOV_C"/>
</dbReference>
<feature type="domain" description="Protein NO VEIN C-terminal" evidence="1">
    <location>
        <begin position="156"/>
        <end position="249"/>
    </location>
</feature>
<proteinExistence type="predicted"/>
<organism evidence="2 3">
    <name type="scientific">Propioniferax innocua</name>
    <dbReference type="NCBI Taxonomy" id="1753"/>
    <lineage>
        <taxon>Bacteria</taxon>
        <taxon>Bacillati</taxon>
        <taxon>Actinomycetota</taxon>
        <taxon>Actinomycetes</taxon>
        <taxon>Propionibacteriales</taxon>
        <taxon>Propionibacteriaceae</taxon>
        <taxon>Propioniferax</taxon>
    </lineage>
</organism>
<evidence type="ECO:0000313" key="2">
    <source>
        <dbReference type="EMBL" id="TQL62607.1"/>
    </source>
</evidence>
<comment type="caution">
    <text evidence="2">The sequence shown here is derived from an EMBL/GenBank/DDBJ whole genome shotgun (WGS) entry which is preliminary data.</text>
</comment>
<dbReference type="EMBL" id="VFOR01000001">
    <property type="protein sequence ID" value="TQL62607.1"/>
    <property type="molecule type" value="Genomic_DNA"/>
</dbReference>
<dbReference type="RefSeq" id="WP_142092425.1">
    <property type="nucleotide sequence ID" value="NZ_BAAAMD010000001.1"/>
</dbReference>
<accession>A0A542ZQJ6</accession>
<dbReference type="OrthoDB" id="9802640at2"/>
<protein>
    <submittedName>
        <fullName evidence="2">Uncharacterized protein DUF3883</fullName>
    </submittedName>
</protein>
<sequence length="277" mass="32017">MRKDAWSPEENAATVTAYLDMLEQELADQSYSKANHRRRLQERFGRRESAYEFKFANISSVLRDLHCVYIKGYKPRGNRQHSLEHEVRQQLMRRDGFIDLMERSVDHPAIERPDLEWEVISPPDDLMLRVPGAGQHGVFVDFVAREANNRSLGRAGEKAMVRREQARLTEAGRPDLAAEVVHVSQTEGDGLGYDIRSWTLEERPRLIEVKTTRQPQSWPMIVTRNEVSVSENHSDTYVLARLYNFSEKRIGIYELPGPIERTCILEPTTFEALPRPS</sequence>
<keyword evidence="3" id="KW-1185">Reference proteome</keyword>
<dbReference type="Proteomes" id="UP000316196">
    <property type="component" value="Unassembled WGS sequence"/>
</dbReference>
<dbReference type="AlphaFoldDB" id="A0A542ZQJ6"/>
<evidence type="ECO:0000313" key="3">
    <source>
        <dbReference type="Proteomes" id="UP000316196"/>
    </source>
</evidence>
<evidence type="ECO:0000259" key="1">
    <source>
        <dbReference type="Pfam" id="PF13020"/>
    </source>
</evidence>
<name>A0A542ZQJ6_9ACTN</name>
<reference evidence="2 3" key="1">
    <citation type="submission" date="2019-06" db="EMBL/GenBank/DDBJ databases">
        <title>Sequencing the genomes of 1000 actinobacteria strains.</title>
        <authorList>
            <person name="Klenk H.-P."/>
        </authorList>
    </citation>
    <scope>NUCLEOTIDE SEQUENCE [LARGE SCALE GENOMIC DNA]</scope>
    <source>
        <strain evidence="2 3">DSM 8251</strain>
    </source>
</reference>
<dbReference type="Pfam" id="PF13020">
    <property type="entry name" value="NOV_C"/>
    <property type="match status" value="1"/>
</dbReference>
<gene>
    <name evidence="2" type="ORF">FB460_0391</name>
</gene>